<keyword evidence="2" id="KW-0560">Oxidoreductase</keyword>
<dbReference type="PANTHER" id="PTHR42760">
    <property type="entry name" value="SHORT-CHAIN DEHYDROGENASES/REDUCTASES FAMILY MEMBER"/>
    <property type="match status" value="1"/>
</dbReference>
<proteinExistence type="inferred from homology"/>
<dbReference type="AlphaFoldDB" id="A0A4P7N5L9"/>
<dbReference type="SUPFAM" id="SSF51735">
    <property type="entry name" value="NAD(P)-binding Rossmann-fold domains"/>
    <property type="match status" value="1"/>
</dbReference>
<dbReference type="Pfam" id="PF13561">
    <property type="entry name" value="adh_short_C2"/>
    <property type="match status" value="1"/>
</dbReference>
<reference evidence="3 4" key="1">
    <citation type="journal article" date="2019" name="Mol. Biol. Evol.">
        <title>Blast fungal genomes show frequent chromosomal changes, gene gains and losses, and effector gene turnover.</title>
        <authorList>
            <person name="Gomez Luciano L.B."/>
            <person name="Jason Tsai I."/>
            <person name="Chuma I."/>
            <person name="Tosa Y."/>
            <person name="Chen Y.H."/>
            <person name="Li J.Y."/>
            <person name="Li M.Y."/>
            <person name="Jade Lu M.Y."/>
            <person name="Nakayashiki H."/>
            <person name="Li W.H."/>
        </authorList>
    </citation>
    <scope>NUCLEOTIDE SEQUENCE [LARGE SCALE GENOMIC DNA]</scope>
    <source>
        <strain evidence="3">MZ5-1-6</strain>
    </source>
</reference>
<evidence type="ECO:0000313" key="4">
    <source>
        <dbReference type="Proteomes" id="UP000294847"/>
    </source>
</evidence>
<comment type="similarity">
    <text evidence="1">Belongs to the short-chain dehydrogenases/reductases (SDR) family.</text>
</comment>
<dbReference type="EMBL" id="CP034206">
    <property type="protein sequence ID" value="QBZ57849.1"/>
    <property type="molecule type" value="Genomic_DNA"/>
</dbReference>
<evidence type="ECO:0000256" key="2">
    <source>
        <dbReference type="ARBA" id="ARBA00023002"/>
    </source>
</evidence>
<dbReference type="InterPro" id="IPR036291">
    <property type="entry name" value="NAD(P)-bd_dom_sf"/>
</dbReference>
<dbReference type="Gene3D" id="3.40.50.720">
    <property type="entry name" value="NAD(P)-binding Rossmann-like Domain"/>
    <property type="match status" value="1"/>
</dbReference>
<dbReference type="InterPro" id="IPR002347">
    <property type="entry name" value="SDR_fam"/>
</dbReference>
<dbReference type="Proteomes" id="UP000294847">
    <property type="component" value="Chromosome 3"/>
</dbReference>
<gene>
    <name evidence="3" type="ORF">PoMZ_02784</name>
</gene>
<name>A0A4P7N5L9_PYROR</name>
<protein>
    <submittedName>
        <fullName evidence="3">Uncharacterized protein</fullName>
    </submittedName>
</protein>
<dbReference type="PRINTS" id="PR00080">
    <property type="entry name" value="SDRFAMILY"/>
</dbReference>
<sequence length="281" mass="30331">MVYYWLDTGAAKTTVQHNQQKSGIVYSITGGASGIGRATAHLLARHGAAAIWIADKQTSVFDQVRKEIKEINQDTEVYLEDVDVGDNAQVQDWVQRIIKTSGALHGSANAAGIPQKAYTGGSRPAILIESDQEWERILRVNLDGVKYCTRAQVEAMLSMDKGSHPAIVNVTSVVAFTHNAGTYAYQVSKAACEHFTKALANDVGKYGIRVNSVLPGSTLTPMTKVFFGDIPEGKFEETMEAYGLPPTPLQPEDVARVIVWLLSENSLDVNGVGLPVGGSEP</sequence>
<organism evidence="3 4">
    <name type="scientific">Pyricularia oryzae</name>
    <name type="common">Rice blast fungus</name>
    <name type="synonym">Magnaporthe oryzae</name>
    <dbReference type="NCBI Taxonomy" id="318829"/>
    <lineage>
        <taxon>Eukaryota</taxon>
        <taxon>Fungi</taxon>
        <taxon>Dikarya</taxon>
        <taxon>Ascomycota</taxon>
        <taxon>Pezizomycotina</taxon>
        <taxon>Sordariomycetes</taxon>
        <taxon>Sordariomycetidae</taxon>
        <taxon>Magnaporthales</taxon>
        <taxon>Pyriculariaceae</taxon>
        <taxon>Pyricularia</taxon>
    </lineage>
</organism>
<dbReference type="PRINTS" id="PR00081">
    <property type="entry name" value="GDHRDH"/>
</dbReference>
<dbReference type="GO" id="GO:0016616">
    <property type="term" value="F:oxidoreductase activity, acting on the CH-OH group of donors, NAD or NADP as acceptor"/>
    <property type="evidence" value="ECO:0007669"/>
    <property type="project" value="TreeGrafter"/>
</dbReference>
<dbReference type="CDD" id="cd05233">
    <property type="entry name" value="SDR_c"/>
    <property type="match status" value="1"/>
</dbReference>
<dbReference type="PANTHER" id="PTHR42760:SF37">
    <property type="entry name" value="CLAVALDEHYDE DEHYDROGENASE"/>
    <property type="match status" value="1"/>
</dbReference>
<accession>A0A4P7N5L9</accession>
<evidence type="ECO:0000256" key="1">
    <source>
        <dbReference type="ARBA" id="ARBA00006484"/>
    </source>
</evidence>
<evidence type="ECO:0000313" key="3">
    <source>
        <dbReference type="EMBL" id="QBZ57849.1"/>
    </source>
</evidence>